<dbReference type="AlphaFoldDB" id="A0AA88AWR3"/>
<evidence type="ECO:0000313" key="15">
    <source>
        <dbReference type="Proteomes" id="UP001187192"/>
    </source>
</evidence>
<evidence type="ECO:0000256" key="3">
    <source>
        <dbReference type="ARBA" id="ARBA00023012"/>
    </source>
</evidence>
<dbReference type="InterPro" id="IPR001789">
    <property type="entry name" value="Sig_transdc_resp-reg_receiver"/>
</dbReference>
<evidence type="ECO:0000256" key="7">
    <source>
        <dbReference type="ARBA" id="ARBA00023242"/>
    </source>
</evidence>
<dbReference type="EMBL" id="BTGU01000050">
    <property type="protein sequence ID" value="GMN54211.1"/>
    <property type="molecule type" value="Genomic_DNA"/>
</dbReference>
<reference evidence="14" key="1">
    <citation type="submission" date="2023-07" db="EMBL/GenBank/DDBJ databases">
        <title>draft genome sequence of fig (Ficus carica).</title>
        <authorList>
            <person name="Takahashi T."/>
            <person name="Nishimura K."/>
        </authorList>
    </citation>
    <scope>NUCLEOTIDE SEQUENCE</scope>
</reference>
<evidence type="ECO:0000313" key="14">
    <source>
        <dbReference type="EMBL" id="GMN54211.1"/>
    </source>
</evidence>
<feature type="chain" id="PRO_5041689570" description="Two-component response regulator-like APRR1" evidence="11">
    <location>
        <begin position="18"/>
        <end position="577"/>
    </location>
</feature>
<keyword evidence="15" id="KW-1185">Reference proteome</keyword>
<feature type="region of interest" description="Disordered" evidence="10">
    <location>
        <begin position="135"/>
        <end position="169"/>
    </location>
</feature>
<feature type="domain" description="CCT" evidence="13">
    <location>
        <begin position="431"/>
        <end position="473"/>
    </location>
</feature>
<dbReference type="InterPro" id="IPR010402">
    <property type="entry name" value="CCT_domain"/>
</dbReference>
<keyword evidence="11" id="KW-0732">Signal</keyword>
<gene>
    <name evidence="14" type="ORF">TIFTF001_023331</name>
</gene>
<feature type="signal peptide" evidence="11">
    <location>
        <begin position="1"/>
        <end position="17"/>
    </location>
</feature>
<comment type="similarity">
    <text evidence="2">Belongs to the ARR-like family.</text>
</comment>
<organism evidence="14 15">
    <name type="scientific">Ficus carica</name>
    <name type="common">Common fig</name>
    <dbReference type="NCBI Taxonomy" id="3494"/>
    <lineage>
        <taxon>Eukaryota</taxon>
        <taxon>Viridiplantae</taxon>
        <taxon>Streptophyta</taxon>
        <taxon>Embryophyta</taxon>
        <taxon>Tracheophyta</taxon>
        <taxon>Spermatophyta</taxon>
        <taxon>Magnoliopsida</taxon>
        <taxon>eudicotyledons</taxon>
        <taxon>Gunneridae</taxon>
        <taxon>Pentapetalae</taxon>
        <taxon>rosids</taxon>
        <taxon>fabids</taxon>
        <taxon>Rosales</taxon>
        <taxon>Moraceae</taxon>
        <taxon>Ficeae</taxon>
        <taxon>Ficus</taxon>
    </lineage>
</organism>
<dbReference type="GO" id="GO:0009736">
    <property type="term" value="P:cytokinin-activated signaling pathway"/>
    <property type="evidence" value="ECO:0007669"/>
    <property type="project" value="InterPro"/>
</dbReference>
<dbReference type="Proteomes" id="UP001187192">
    <property type="component" value="Unassembled WGS sequence"/>
</dbReference>
<feature type="modified residue" description="4-aspartylphosphate" evidence="8">
    <location>
        <position position="39"/>
    </location>
</feature>
<feature type="domain" description="Response regulatory" evidence="12">
    <location>
        <begin position="1"/>
        <end position="106"/>
    </location>
</feature>
<evidence type="ECO:0000259" key="12">
    <source>
        <dbReference type="PROSITE" id="PS50110"/>
    </source>
</evidence>
<dbReference type="PANTHER" id="PTHR43874:SF1">
    <property type="entry name" value="TWO-COMPONENT RESPONSE REGULATOR-LIKE APRR1"/>
    <property type="match status" value="1"/>
</dbReference>
<feature type="compositionally biased region" description="Polar residues" evidence="10">
    <location>
        <begin position="270"/>
        <end position="291"/>
    </location>
</feature>
<evidence type="ECO:0000256" key="2">
    <source>
        <dbReference type="ARBA" id="ARBA00010330"/>
    </source>
</evidence>
<evidence type="ECO:0000259" key="13">
    <source>
        <dbReference type="PROSITE" id="PS51017"/>
    </source>
</evidence>
<feature type="compositionally biased region" description="Acidic residues" evidence="10">
    <location>
        <begin position="489"/>
        <end position="499"/>
    </location>
</feature>
<comment type="caution">
    <text evidence="14">The sequence shown here is derived from an EMBL/GenBank/DDBJ whole genome shotgun (WGS) entry which is preliminary data.</text>
</comment>
<evidence type="ECO:0000256" key="5">
    <source>
        <dbReference type="ARBA" id="ARBA00023108"/>
    </source>
</evidence>
<dbReference type="PROSITE" id="PS51017">
    <property type="entry name" value="CCT"/>
    <property type="match status" value="1"/>
</dbReference>
<keyword evidence="8" id="KW-0597">Phosphoprotein</keyword>
<dbReference type="Gene3D" id="3.40.50.2300">
    <property type="match status" value="1"/>
</dbReference>
<evidence type="ECO:0000256" key="8">
    <source>
        <dbReference type="PROSITE-ProRule" id="PRU00169"/>
    </source>
</evidence>
<keyword evidence="5" id="KW-0090">Biological rhythms</keyword>
<dbReference type="PANTHER" id="PTHR43874">
    <property type="entry name" value="TWO-COMPONENT RESPONSE REGULATOR"/>
    <property type="match status" value="1"/>
</dbReference>
<dbReference type="InterPro" id="IPR045279">
    <property type="entry name" value="ARR-like"/>
</dbReference>
<evidence type="ECO:0000256" key="9">
    <source>
        <dbReference type="PROSITE-ProRule" id="PRU00357"/>
    </source>
</evidence>
<dbReference type="PROSITE" id="PS50110">
    <property type="entry name" value="RESPONSE_REGULATORY"/>
    <property type="match status" value="1"/>
</dbReference>
<dbReference type="GO" id="GO:0005634">
    <property type="term" value="C:nucleus"/>
    <property type="evidence" value="ECO:0007669"/>
    <property type="project" value="UniProtKB-SubCell"/>
</dbReference>
<keyword evidence="3" id="KW-0902">Two-component regulatory system</keyword>
<keyword evidence="7 9" id="KW-0539">Nucleus</keyword>
<evidence type="ECO:0000256" key="1">
    <source>
        <dbReference type="ARBA" id="ARBA00004123"/>
    </source>
</evidence>
<dbReference type="GO" id="GO:0048511">
    <property type="term" value="P:rhythmic process"/>
    <property type="evidence" value="ECO:0007669"/>
    <property type="project" value="UniProtKB-KW"/>
</dbReference>
<dbReference type="Pfam" id="PF00072">
    <property type="entry name" value="Response_reg"/>
    <property type="match status" value="1"/>
</dbReference>
<dbReference type="Pfam" id="PF06203">
    <property type="entry name" value="CCT"/>
    <property type="match status" value="1"/>
</dbReference>
<dbReference type="InterPro" id="IPR011006">
    <property type="entry name" value="CheY-like_superfamily"/>
</dbReference>
<evidence type="ECO:0008006" key="16">
    <source>
        <dbReference type="Google" id="ProtNLM"/>
    </source>
</evidence>
<evidence type="ECO:0000256" key="4">
    <source>
        <dbReference type="ARBA" id="ARBA00023015"/>
    </source>
</evidence>
<keyword evidence="6" id="KW-0804">Transcription</keyword>
<keyword evidence="4" id="KW-0805">Transcription regulation</keyword>
<sequence length="577" mass="64595">MLLMWLAFSEFAGISEFVSISVIDALNAEGPDIDIILADLDLPMAKGMKMLKYITRDKYLRRIPVIMMSAQDEISIVVKCLRLGAADYLVKPLRTNELLNLWTHMWRRRRMLGLAEKNILSYDFDLVVSDPSDTNTNSTMFSDDTDEKSRKTHQESGMPVHQEDEEPPAPALAAEIEPCNNVVERQFSSVPRKSELKIGQSSAFFTYVKSSIFKNNTQTVAHVEANAAQHSTHAEANAAQHSRLDEKSQAYGNPEVEDTRVQENGEAWESYSQGDDVPSSTSIPDSLSMERSCTPPALREHPYENNFMKESFSNVQVHPRNGIQNEDSGVPAQAAYQYCMSGGVVNQVMITSSGQVCQKNLHEMQNHATTVMMPQYNHLQQCPPHLTGMTSFPYYPVSICLQPGQMPAAHTWQSFGSSSSSEVKLNKVDRREAALIKFRQKRKERCFDKKIRYVNRKRLAERRPRVRGQFVRKVNGVNVDLNGQPASADYDEDEEDDDTLASLDSTPEDGGSGRKSLSRGTSSFGMAKVCAGLSHSYQVKSLQGAIPREILYAAQSVRARIASGLSWNHCHVQNQSK</sequence>
<accession>A0AA88AWR3</accession>
<feature type="region of interest" description="Disordered" evidence="10">
    <location>
        <begin position="228"/>
        <end position="301"/>
    </location>
</feature>
<protein>
    <recommendedName>
        <fullName evidence="16">Two-component response regulator-like APRR1</fullName>
    </recommendedName>
</protein>
<evidence type="ECO:0000256" key="10">
    <source>
        <dbReference type="SAM" id="MobiDB-lite"/>
    </source>
</evidence>
<comment type="subcellular location">
    <subcellularLocation>
        <location evidence="1 9">Nucleus</location>
    </subcellularLocation>
</comment>
<proteinExistence type="inferred from homology"/>
<evidence type="ECO:0000256" key="6">
    <source>
        <dbReference type="ARBA" id="ARBA00023163"/>
    </source>
</evidence>
<dbReference type="SUPFAM" id="SSF52172">
    <property type="entry name" value="CheY-like"/>
    <property type="match status" value="1"/>
</dbReference>
<evidence type="ECO:0000256" key="11">
    <source>
        <dbReference type="SAM" id="SignalP"/>
    </source>
</evidence>
<dbReference type="SMART" id="SM00448">
    <property type="entry name" value="REC"/>
    <property type="match status" value="1"/>
</dbReference>
<name>A0AA88AWR3_FICCA</name>
<feature type="region of interest" description="Disordered" evidence="10">
    <location>
        <begin position="482"/>
        <end position="521"/>
    </location>
</feature>
<dbReference type="GO" id="GO:0000160">
    <property type="term" value="P:phosphorelay signal transduction system"/>
    <property type="evidence" value="ECO:0007669"/>
    <property type="project" value="UniProtKB-KW"/>
</dbReference>